<dbReference type="Pfam" id="PF00722">
    <property type="entry name" value="Glyco_hydro_16"/>
    <property type="match status" value="1"/>
</dbReference>
<dbReference type="GO" id="GO:0005509">
    <property type="term" value="F:calcium ion binding"/>
    <property type="evidence" value="ECO:0007669"/>
    <property type="project" value="InterPro"/>
</dbReference>
<name>A0AA87U419_RHIRH</name>
<dbReference type="Pfam" id="PF00353">
    <property type="entry name" value="HemolysinCabind"/>
    <property type="match status" value="2"/>
</dbReference>
<evidence type="ECO:0000256" key="1">
    <source>
        <dbReference type="ARBA" id="ARBA00006865"/>
    </source>
</evidence>
<sequence>MTTSVLNALGQPLYYSGTSTGFFSATGSGPTLYGTDGNDSMWGDASVNVTMHGGTGDDIYYLYSSINHAYEAPDGGIDTISTWMDYTLPDNFENLTVTGNNRHAYGNSADNIITGGSGSQTIDGGAGNDVLTGGGGADTFIISKGNGSDLITDFSDDDKVRLNQYGLTSFDQVASHTTQEGANLRLDLGNGESLVFANKTVADLHEDQFQLGLDRSSLTQTFSDEFNSLSLIDGTQGTWEAKFHWAPDKGSSLNDELQWYINPSYAPTSSVNPFSVSDGVLTISAKATPDALKSVVEDHDYTSGILTSYSSFSQTYGYFEMRAEMPHDQGAWPAFWLLPEDGSWPPELDVVEMRGQDPNTVHVTAHSNATGEHTMESIPVSVPSTDGFHTYGVLWDQDQIVWYFDDVAVAHADTPADMHGPMYMLVNLAVGGIAGTPGDTLKNDGSEMKIDYIKAYSLDDHTTQTASAVQSTHTTDWHI</sequence>
<dbReference type="PANTHER" id="PTHR10963:SF55">
    <property type="entry name" value="GLYCOSIDE HYDROLASE FAMILY 16 PROTEIN"/>
    <property type="match status" value="1"/>
</dbReference>
<accession>A0AA87U419</accession>
<dbReference type="PRINTS" id="PR00313">
    <property type="entry name" value="CABNDNGRPT"/>
</dbReference>
<comment type="caution">
    <text evidence="3">The sequence shown here is derived from an EMBL/GenBank/DDBJ whole genome shotgun (WGS) entry which is preliminary data.</text>
</comment>
<dbReference type="GO" id="GO:0004553">
    <property type="term" value="F:hydrolase activity, hydrolyzing O-glycosyl compounds"/>
    <property type="evidence" value="ECO:0007669"/>
    <property type="project" value="InterPro"/>
</dbReference>
<dbReference type="PROSITE" id="PS51762">
    <property type="entry name" value="GH16_2"/>
    <property type="match status" value="1"/>
</dbReference>
<dbReference type="InterPro" id="IPR011049">
    <property type="entry name" value="Serralysin-like_metalloprot_C"/>
</dbReference>
<dbReference type="GeneID" id="86852521"/>
<proteinExistence type="inferred from homology"/>
<dbReference type="Gene3D" id="2.150.10.10">
    <property type="entry name" value="Serralysin-like metalloprotease, C-terminal"/>
    <property type="match status" value="1"/>
</dbReference>
<dbReference type="Proteomes" id="UP000026941">
    <property type="component" value="Unassembled WGS sequence"/>
</dbReference>
<dbReference type="RefSeq" id="WP_042471959.1">
    <property type="nucleotide sequence ID" value="NZ_BAYX01000005.1"/>
</dbReference>
<evidence type="ECO:0000313" key="4">
    <source>
        <dbReference type="Proteomes" id="UP000026941"/>
    </source>
</evidence>
<dbReference type="SUPFAM" id="SSF51120">
    <property type="entry name" value="beta-Roll"/>
    <property type="match status" value="1"/>
</dbReference>
<protein>
    <recommendedName>
        <fullName evidence="2">GH16 domain-containing protein</fullName>
    </recommendedName>
</protein>
<feature type="domain" description="GH16" evidence="2">
    <location>
        <begin position="213"/>
        <end position="461"/>
    </location>
</feature>
<organism evidence="3 4">
    <name type="scientific">Rhizobium rhizogenes NBRC 13257</name>
    <dbReference type="NCBI Taxonomy" id="1220581"/>
    <lineage>
        <taxon>Bacteria</taxon>
        <taxon>Pseudomonadati</taxon>
        <taxon>Pseudomonadota</taxon>
        <taxon>Alphaproteobacteria</taxon>
        <taxon>Hyphomicrobiales</taxon>
        <taxon>Rhizobiaceae</taxon>
        <taxon>Rhizobium/Agrobacterium group</taxon>
        <taxon>Rhizobium</taxon>
    </lineage>
</organism>
<dbReference type="CDD" id="cd08023">
    <property type="entry name" value="GH16_laminarinase_like"/>
    <property type="match status" value="1"/>
</dbReference>
<reference evidence="3 4" key="1">
    <citation type="submission" date="2014-05" db="EMBL/GenBank/DDBJ databases">
        <title>Whole genome shotgun sequence of Rhizobium rhizogenes NBRC 13257.</title>
        <authorList>
            <person name="Katano-Makiyama Y."/>
            <person name="Hosoyama A."/>
            <person name="Hashimoto M."/>
            <person name="Hosoyama Y."/>
            <person name="Noguchi M."/>
            <person name="Tsuchikane K."/>
            <person name="Kimura A."/>
            <person name="Ohji S."/>
            <person name="Ichikawa N."/>
            <person name="Yamazoe A."/>
            <person name="Fujita N."/>
        </authorList>
    </citation>
    <scope>NUCLEOTIDE SEQUENCE [LARGE SCALE GENOMIC DNA]</scope>
    <source>
        <strain evidence="3 4">NBRC 13257</strain>
    </source>
</reference>
<dbReference type="EMBL" id="BAYX01000005">
    <property type="protein sequence ID" value="GAJ93027.1"/>
    <property type="molecule type" value="Genomic_DNA"/>
</dbReference>
<gene>
    <name evidence="3" type="ORF">RRH01S_05_00990</name>
</gene>
<dbReference type="InterPro" id="IPR050546">
    <property type="entry name" value="Glycosyl_Hydrlase_16"/>
</dbReference>
<evidence type="ECO:0000313" key="3">
    <source>
        <dbReference type="EMBL" id="GAJ93027.1"/>
    </source>
</evidence>
<dbReference type="AlphaFoldDB" id="A0AA87U419"/>
<evidence type="ECO:0000259" key="2">
    <source>
        <dbReference type="PROSITE" id="PS51762"/>
    </source>
</evidence>
<dbReference type="InterPro" id="IPR013320">
    <property type="entry name" value="ConA-like_dom_sf"/>
</dbReference>
<dbReference type="Gene3D" id="2.60.120.200">
    <property type="match status" value="1"/>
</dbReference>
<comment type="similarity">
    <text evidence="1">Belongs to the glycosyl hydrolase 16 family.</text>
</comment>
<dbReference type="SUPFAM" id="SSF49899">
    <property type="entry name" value="Concanavalin A-like lectins/glucanases"/>
    <property type="match status" value="1"/>
</dbReference>
<dbReference type="PANTHER" id="PTHR10963">
    <property type="entry name" value="GLYCOSYL HYDROLASE-RELATED"/>
    <property type="match status" value="1"/>
</dbReference>
<dbReference type="InterPro" id="IPR000757">
    <property type="entry name" value="Beta-glucanase-like"/>
</dbReference>
<dbReference type="GO" id="GO:0005975">
    <property type="term" value="P:carbohydrate metabolic process"/>
    <property type="evidence" value="ECO:0007669"/>
    <property type="project" value="InterPro"/>
</dbReference>
<dbReference type="InterPro" id="IPR001343">
    <property type="entry name" value="Hemolysn_Ca-bd"/>
</dbReference>